<comment type="catalytic activity">
    <reaction evidence="3">
        <text>2,5-dioxopentanoate + NAD(+) + H2O = 2-oxoglutarate + NADH + 2 H(+)</text>
        <dbReference type="Rhea" id="RHEA:47152"/>
        <dbReference type="ChEBI" id="CHEBI:15377"/>
        <dbReference type="ChEBI" id="CHEBI:15378"/>
        <dbReference type="ChEBI" id="CHEBI:16810"/>
        <dbReference type="ChEBI" id="CHEBI:57540"/>
        <dbReference type="ChEBI" id="CHEBI:57945"/>
        <dbReference type="ChEBI" id="CHEBI:58136"/>
    </reaction>
</comment>
<evidence type="ECO:0000256" key="4">
    <source>
        <dbReference type="ARBA" id="ARBA00051918"/>
    </source>
</evidence>
<dbReference type="FunFam" id="3.40.605.10:FF:000037">
    <property type="entry name" value="NADP-dependent fatty aldehyde dehydrogenase"/>
    <property type="match status" value="1"/>
</dbReference>
<gene>
    <name evidence="7" type="ORF">AWB80_02966</name>
</gene>
<dbReference type="EMBL" id="FCOE02000008">
    <property type="protein sequence ID" value="SAK64084.1"/>
    <property type="molecule type" value="Genomic_DNA"/>
</dbReference>
<dbReference type="SUPFAM" id="SSF53720">
    <property type="entry name" value="ALDH-like"/>
    <property type="match status" value="1"/>
</dbReference>
<accession>A0A158B212</accession>
<evidence type="ECO:0000259" key="6">
    <source>
        <dbReference type="Pfam" id="PF00171"/>
    </source>
</evidence>
<sequence length="524" mass="54598">MKITGDMLIGASAVRGTDATLRAFDPARNADLEPAFGGGGAAEVARACELADAAFDDYRHAPFETRAQFLEAIADNLIALGDTLIERAMAESALPKARLEGERARTVGQLRLFASLVREGRWLAATLDSAQPDRKPLPRSDLRLQKIPVGPVAVFGASNFPLAFSVAGGDSASAFAAGCPVVVKSHPGHLGTSELVGRAVQKAVADSGLPEGTFSLVVGAGNAIGEALVAHPAIQAVGFTGSRRGGLALVDIASKRPVPIPVFAEMSSVNPVFALPGALAARGDTLATGYIDSVTLGVGQFCTNPGLVIGLADSDLDDFIDNAAAALEKKSTQTMLTAGIAAAYEEGVKHRDGAASRIATGTKSEASSGALPALYRVSAEAFLAKPQLAEEIFGPTSVVVVCRDEDELIAVARRLEGQLTATLLMEKDDVELARRLLPVLERKAGRILANGFPTGVEVSYAMVHGGPYPATSDSRSTSVGAMAIERFLRPVCYQDLPAALLPESLADDNPLSLWRLRDGQLGPN</sequence>
<dbReference type="Proteomes" id="UP000054911">
    <property type="component" value="Unassembled WGS sequence"/>
</dbReference>
<comment type="catalytic activity">
    <reaction evidence="4">
        <text>2,5-dioxopentanoate + NADP(+) + H2O = 2-oxoglutarate + NADPH + 2 H(+)</text>
        <dbReference type="Rhea" id="RHEA:11296"/>
        <dbReference type="ChEBI" id="CHEBI:15377"/>
        <dbReference type="ChEBI" id="CHEBI:15378"/>
        <dbReference type="ChEBI" id="CHEBI:16810"/>
        <dbReference type="ChEBI" id="CHEBI:57783"/>
        <dbReference type="ChEBI" id="CHEBI:58136"/>
        <dbReference type="ChEBI" id="CHEBI:58349"/>
        <dbReference type="EC" id="1.2.1.26"/>
    </reaction>
</comment>
<dbReference type="PANTHER" id="PTHR43353:SF3">
    <property type="entry name" value="ALDEHYDE DEHYDROGENASE-RELATED"/>
    <property type="match status" value="1"/>
</dbReference>
<dbReference type="Pfam" id="PF00171">
    <property type="entry name" value="Aldedh"/>
    <property type="match status" value="1"/>
</dbReference>
<dbReference type="CDD" id="cd07129">
    <property type="entry name" value="ALDH_KGSADH"/>
    <property type="match status" value="1"/>
</dbReference>
<dbReference type="OrthoDB" id="9770537at2"/>
<evidence type="ECO:0000313" key="8">
    <source>
        <dbReference type="Proteomes" id="UP000054911"/>
    </source>
</evidence>
<comment type="caution">
    <text evidence="7">The sequence shown here is derived from an EMBL/GenBank/DDBJ whole genome shotgun (WGS) entry which is preliminary data.</text>
</comment>
<organism evidence="7 8">
    <name type="scientific">Caballeronia pedi</name>
    <dbReference type="NCBI Taxonomy" id="1777141"/>
    <lineage>
        <taxon>Bacteria</taxon>
        <taxon>Pseudomonadati</taxon>
        <taxon>Pseudomonadota</taxon>
        <taxon>Betaproteobacteria</taxon>
        <taxon>Burkholderiales</taxon>
        <taxon>Burkholderiaceae</taxon>
        <taxon>Caballeronia</taxon>
    </lineage>
</organism>
<dbReference type="Gene3D" id="3.40.309.10">
    <property type="entry name" value="Aldehyde Dehydrogenase, Chain A, domain 2"/>
    <property type="match status" value="1"/>
</dbReference>
<dbReference type="InterPro" id="IPR016163">
    <property type="entry name" value="Ald_DH_C"/>
</dbReference>
<dbReference type="Gene3D" id="3.40.605.10">
    <property type="entry name" value="Aldehyde Dehydrogenase, Chain A, domain 1"/>
    <property type="match status" value="1"/>
</dbReference>
<dbReference type="GO" id="GO:0047533">
    <property type="term" value="F:2,5-dioxovalerate dehydrogenase (NADP+) activity"/>
    <property type="evidence" value="ECO:0007669"/>
    <property type="project" value="UniProtKB-EC"/>
</dbReference>
<dbReference type="InterPro" id="IPR015590">
    <property type="entry name" value="Aldehyde_DH_dom"/>
</dbReference>
<keyword evidence="2" id="KW-0560">Oxidoreductase</keyword>
<dbReference type="EC" id="1.2.1.26" evidence="5"/>
<dbReference type="RefSeq" id="WP_061175427.1">
    <property type="nucleotide sequence ID" value="NZ_FCOE02000008.1"/>
</dbReference>
<evidence type="ECO:0000256" key="2">
    <source>
        <dbReference type="ARBA" id="ARBA00023002"/>
    </source>
</evidence>
<dbReference type="PANTHER" id="PTHR43353">
    <property type="entry name" value="SUCCINATE-SEMIALDEHYDE DEHYDROGENASE, MITOCHONDRIAL"/>
    <property type="match status" value="1"/>
</dbReference>
<evidence type="ECO:0000256" key="1">
    <source>
        <dbReference type="ARBA" id="ARBA00009986"/>
    </source>
</evidence>
<keyword evidence="8" id="KW-1185">Reference proteome</keyword>
<dbReference type="InterPro" id="IPR050740">
    <property type="entry name" value="Aldehyde_DH_Superfamily"/>
</dbReference>
<dbReference type="InterPro" id="IPR044151">
    <property type="entry name" value="ALDH_KGSADH"/>
</dbReference>
<feature type="domain" description="Aldehyde dehydrogenase" evidence="6">
    <location>
        <begin position="20"/>
        <end position="459"/>
    </location>
</feature>
<evidence type="ECO:0000256" key="5">
    <source>
        <dbReference type="ARBA" id="ARBA00067023"/>
    </source>
</evidence>
<name>A0A158B212_9BURK</name>
<evidence type="ECO:0000313" key="7">
    <source>
        <dbReference type="EMBL" id="SAK64084.1"/>
    </source>
</evidence>
<dbReference type="STRING" id="1777141.AWB80_02966"/>
<comment type="similarity">
    <text evidence="1">Belongs to the aldehyde dehydrogenase family.</text>
</comment>
<dbReference type="AlphaFoldDB" id="A0A158B212"/>
<evidence type="ECO:0000256" key="3">
    <source>
        <dbReference type="ARBA" id="ARBA00050769"/>
    </source>
</evidence>
<dbReference type="InterPro" id="IPR016161">
    <property type="entry name" value="Ald_DH/histidinol_DH"/>
</dbReference>
<dbReference type="InterPro" id="IPR016162">
    <property type="entry name" value="Ald_DH_N"/>
</dbReference>
<protein>
    <recommendedName>
        <fullName evidence="5">2,5-dioxovalerate dehydrogenase</fullName>
        <ecNumber evidence="5">1.2.1.26</ecNumber>
    </recommendedName>
</protein>
<reference evidence="7" key="1">
    <citation type="submission" date="2016-01" db="EMBL/GenBank/DDBJ databases">
        <authorList>
            <person name="Peeters C."/>
        </authorList>
    </citation>
    <scope>NUCLEOTIDE SEQUENCE [LARGE SCALE GENOMIC DNA]</scope>
    <source>
        <strain evidence="7">LMG 29323</strain>
    </source>
</reference>
<proteinExistence type="inferred from homology"/>